<dbReference type="RefSeq" id="XP_030045134.1">
    <property type="nucleotide sequence ID" value="XM_030189274.1"/>
</dbReference>
<dbReference type="InParanoid" id="A0A6P7X4S3"/>
<feature type="region of interest" description="Disordered" evidence="1">
    <location>
        <begin position="1"/>
        <end position="121"/>
    </location>
</feature>
<name>A0A6P7X4S3_9AMPH</name>
<reference evidence="3" key="1">
    <citation type="submission" date="2025-08" db="UniProtKB">
        <authorList>
            <consortium name="RefSeq"/>
        </authorList>
    </citation>
    <scope>IDENTIFICATION</scope>
</reference>
<protein>
    <submittedName>
        <fullName evidence="3">Microtubule-actin cross-linking factor 1-like</fullName>
    </submittedName>
</protein>
<organism evidence="2 3">
    <name type="scientific">Microcaecilia unicolor</name>
    <dbReference type="NCBI Taxonomy" id="1415580"/>
    <lineage>
        <taxon>Eukaryota</taxon>
        <taxon>Metazoa</taxon>
        <taxon>Chordata</taxon>
        <taxon>Craniata</taxon>
        <taxon>Vertebrata</taxon>
        <taxon>Euteleostomi</taxon>
        <taxon>Amphibia</taxon>
        <taxon>Gymnophiona</taxon>
        <taxon>Siphonopidae</taxon>
        <taxon>Microcaecilia</taxon>
    </lineage>
</organism>
<evidence type="ECO:0000256" key="1">
    <source>
        <dbReference type="SAM" id="MobiDB-lite"/>
    </source>
</evidence>
<evidence type="ECO:0000313" key="2">
    <source>
        <dbReference type="Proteomes" id="UP000515156"/>
    </source>
</evidence>
<sequence length="121" mass="12478">MASGEVTPSQGNKVKRPHSSRTPLTGDAGAKSSRADAKKSTSHPTSRAGSHAGSRTSSRRGSDASDLDLLETQSACSDTSESSAAGYQCRSPRGTSKPSKIPTMPKKCTTSTPAKTPGTKR</sequence>
<feature type="compositionally biased region" description="Polar residues" evidence="1">
    <location>
        <begin position="1"/>
        <end position="12"/>
    </location>
</feature>
<dbReference type="KEGG" id="muo:115459453"/>
<feature type="compositionally biased region" description="Polar residues" evidence="1">
    <location>
        <begin position="42"/>
        <end position="56"/>
    </location>
</feature>
<dbReference type="GeneID" id="115459453"/>
<dbReference type="Proteomes" id="UP000515156">
    <property type="component" value="Unplaced"/>
</dbReference>
<dbReference type="AlphaFoldDB" id="A0A6P7X4S3"/>
<proteinExistence type="predicted"/>
<gene>
    <name evidence="3" type="primary">LOC115459453</name>
</gene>
<dbReference type="OrthoDB" id="10016565at2759"/>
<keyword evidence="2" id="KW-1185">Reference proteome</keyword>
<feature type="compositionally biased region" description="Polar residues" evidence="1">
    <location>
        <begin position="71"/>
        <end position="85"/>
    </location>
</feature>
<evidence type="ECO:0000313" key="3">
    <source>
        <dbReference type="RefSeq" id="XP_030045134.1"/>
    </source>
</evidence>
<accession>A0A6P7X4S3</accession>